<gene>
    <name evidence="6" type="ORF">BaRGS_00012305</name>
</gene>
<evidence type="ECO:0000256" key="1">
    <source>
        <dbReference type="ARBA" id="ARBA00008535"/>
    </source>
</evidence>
<evidence type="ECO:0000256" key="4">
    <source>
        <dbReference type="SAM" id="MobiDB-lite"/>
    </source>
</evidence>
<dbReference type="InterPro" id="IPR045058">
    <property type="entry name" value="GIMA/IAN/Toc"/>
</dbReference>
<keyword evidence="3" id="KW-0342">GTP-binding</keyword>
<feature type="domain" description="AIG1-type G" evidence="5">
    <location>
        <begin position="1"/>
        <end position="148"/>
    </location>
</feature>
<keyword evidence="7" id="KW-1185">Reference proteome</keyword>
<name>A0ABD0LB09_9CAEN</name>
<comment type="similarity">
    <text evidence="1">Belongs to the TRAFAC class TrmE-Era-EngA-EngB-Septin-like GTPase superfamily. AIG1/Toc34/Toc159-like paraseptin GTPase family. IAN subfamily.</text>
</comment>
<proteinExistence type="inferred from homology"/>
<dbReference type="SUPFAM" id="SSF52540">
    <property type="entry name" value="P-loop containing nucleoside triphosphate hydrolases"/>
    <property type="match status" value="1"/>
</dbReference>
<protein>
    <recommendedName>
        <fullName evidence="5">AIG1-type G domain-containing protein</fullName>
    </recommendedName>
</protein>
<organism evidence="6 7">
    <name type="scientific">Batillaria attramentaria</name>
    <dbReference type="NCBI Taxonomy" id="370345"/>
    <lineage>
        <taxon>Eukaryota</taxon>
        <taxon>Metazoa</taxon>
        <taxon>Spiralia</taxon>
        <taxon>Lophotrochozoa</taxon>
        <taxon>Mollusca</taxon>
        <taxon>Gastropoda</taxon>
        <taxon>Caenogastropoda</taxon>
        <taxon>Sorbeoconcha</taxon>
        <taxon>Cerithioidea</taxon>
        <taxon>Batillariidae</taxon>
        <taxon>Batillaria</taxon>
    </lineage>
</organism>
<dbReference type="GO" id="GO:0005525">
    <property type="term" value="F:GTP binding"/>
    <property type="evidence" value="ECO:0007669"/>
    <property type="project" value="UniProtKB-KW"/>
</dbReference>
<dbReference type="InterPro" id="IPR006703">
    <property type="entry name" value="G_AIG1"/>
</dbReference>
<feature type="region of interest" description="Disordered" evidence="4">
    <location>
        <begin position="184"/>
        <end position="235"/>
    </location>
</feature>
<keyword evidence="2" id="KW-0547">Nucleotide-binding</keyword>
<dbReference type="AlphaFoldDB" id="A0ABD0LB09"/>
<reference evidence="6 7" key="1">
    <citation type="journal article" date="2023" name="Sci. Data">
        <title>Genome assembly of the Korean intertidal mud-creeper Batillaria attramentaria.</title>
        <authorList>
            <person name="Patra A.K."/>
            <person name="Ho P.T."/>
            <person name="Jun S."/>
            <person name="Lee S.J."/>
            <person name="Kim Y."/>
            <person name="Won Y.J."/>
        </authorList>
    </citation>
    <scope>NUCLEOTIDE SEQUENCE [LARGE SCALE GENOMIC DNA]</scope>
    <source>
        <strain evidence="6">Wonlab-2016</strain>
    </source>
</reference>
<dbReference type="Gene3D" id="3.40.50.300">
    <property type="entry name" value="P-loop containing nucleotide triphosphate hydrolases"/>
    <property type="match status" value="1"/>
</dbReference>
<dbReference type="PROSITE" id="PS51720">
    <property type="entry name" value="G_AIG1"/>
    <property type="match status" value="1"/>
</dbReference>
<dbReference type="InterPro" id="IPR027417">
    <property type="entry name" value="P-loop_NTPase"/>
</dbReference>
<evidence type="ECO:0000256" key="2">
    <source>
        <dbReference type="ARBA" id="ARBA00022741"/>
    </source>
</evidence>
<sequence>MDCPGLYNTKVSGMDVATMIVQAVIFMNPGPHAILYIVSGINRYTEEEHSVYERLKAIFDNDVQKYIIVIITHADDLEREKVTLDELCNQAPPKLKSVLEECKHRILLFNNNARDKKSQVDEFMKEIRRLVHENGGHYECPKFKPIRESLDREVQKRVQKRESEIMEQLKQLKLERDDLERQVKQLKSQRREDSQEKLEQKLPGKSPQQSHLLQEKGRQDTETPEADLSVGATHQEYADILRKERKRTYDGQMEDVRYKVARDDPSTKHIVHQGVADIKHNLPSE</sequence>
<dbReference type="PANTHER" id="PTHR10903">
    <property type="entry name" value="GTPASE, IMAP FAMILY MEMBER-RELATED"/>
    <property type="match status" value="1"/>
</dbReference>
<dbReference type="Pfam" id="PF04548">
    <property type="entry name" value="AIG1"/>
    <property type="match status" value="1"/>
</dbReference>
<feature type="compositionally biased region" description="Basic and acidic residues" evidence="4">
    <location>
        <begin position="184"/>
        <end position="202"/>
    </location>
</feature>
<evidence type="ECO:0000256" key="3">
    <source>
        <dbReference type="ARBA" id="ARBA00023134"/>
    </source>
</evidence>
<comment type="caution">
    <text evidence="6">The sequence shown here is derived from an EMBL/GenBank/DDBJ whole genome shotgun (WGS) entry which is preliminary data.</text>
</comment>
<accession>A0ABD0LB09</accession>
<dbReference type="EMBL" id="JACVVK020000067">
    <property type="protein sequence ID" value="KAK7496383.1"/>
    <property type="molecule type" value="Genomic_DNA"/>
</dbReference>
<evidence type="ECO:0000259" key="5">
    <source>
        <dbReference type="PROSITE" id="PS51720"/>
    </source>
</evidence>
<dbReference type="Proteomes" id="UP001519460">
    <property type="component" value="Unassembled WGS sequence"/>
</dbReference>
<evidence type="ECO:0000313" key="6">
    <source>
        <dbReference type="EMBL" id="KAK7496383.1"/>
    </source>
</evidence>
<evidence type="ECO:0000313" key="7">
    <source>
        <dbReference type="Proteomes" id="UP001519460"/>
    </source>
</evidence>
<dbReference type="PANTHER" id="PTHR10903:SF184">
    <property type="entry name" value="GTP-BINDING PROTEIN A"/>
    <property type="match status" value="1"/>
</dbReference>